<accession>A0ABN9BUD7</accession>
<reference evidence="2" key="1">
    <citation type="submission" date="2023-05" db="EMBL/GenBank/DDBJ databases">
        <authorList>
            <person name="Stuckert A."/>
        </authorList>
    </citation>
    <scope>NUCLEOTIDE SEQUENCE</scope>
</reference>
<feature type="compositionally biased region" description="Basic and acidic residues" evidence="1">
    <location>
        <begin position="51"/>
        <end position="62"/>
    </location>
</feature>
<proteinExistence type="predicted"/>
<evidence type="ECO:0000313" key="3">
    <source>
        <dbReference type="Proteomes" id="UP001162483"/>
    </source>
</evidence>
<feature type="region of interest" description="Disordered" evidence="1">
    <location>
        <begin position="23"/>
        <end position="62"/>
    </location>
</feature>
<sequence length="62" mass="6855">MGPLCPRPCSNHTQKAYERYQEHLMGPPTDPRPSGSARKKPPKATAVKTSSVHEDLNPKAKM</sequence>
<keyword evidence="3" id="KW-1185">Reference proteome</keyword>
<comment type="caution">
    <text evidence="2">The sequence shown here is derived from an EMBL/GenBank/DDBJ whole genome shotgun (WGS) entry which is preliminary data.</text>
</comment>
<dbReference type="Proteomes" id="UP001162483">
    <property type="component" value="Unassembled WGS sequence"/>
</dbReference>
<organism evidence="2 3">
    <name type="scientific">Staurois parvus</name>
    <dbReference type="NCBI Taxonomy" id="386267"/>
    <lineage>
        <taxon>Eukaryota</taxon>
        <taxon>Metazoa</taxon>
        <taxon>Chordata</taxon>
        <taxon>Craniata</taxon>
        <taxon>Vertebrata</taxon>
        <taxon>Euteleostomi</taxon>
        <taxon>Amphibia</taxon>
        <taxon>Batrachia</taxon>
        <taxon>Anura</taxon>
        <taxon>Neobatrachia</taxon>
        <taxon>Ranoidea</taxon>
        <taxon>Ranidae</taxon>
        <taxon>Staurois</taxon>
    </lineage>
</organism>
<protein>
    <submittedName>
        <fullName evidence="2">Uncharacterized protein</fullName>
    </submittedName>
</protein>
<name>A0ABN9BUD7_9NEOB</name>
<evidence type="ECO:0000256" key="1">
    <source>
        <dbReference type="SAM" id="MobiDB-lite"/>
    </source>
</evidence>
<gene>
    <name evidence="2" type="ORF">SPARVUS_LOCUS3678824</name>
</gene>
<evidence type="ECO:0000313" key="2">
    <source>
        <dbReference type="EMBL" id="CAI9551070.1"/>
    </source>
</evidence>
<dbReference type="EMBL" id="CATNWA010005940">
    <property type="protein sequence ID" value="CAI9551070.1"/>
    <property type="molecule type" value="Genomic_DNA"/>
</dbReference>